<name>A0A0J9TJ58_PLAVI</name>
<dbReference type="OrthoDB" id="10319701at2759"/>
<gene>
    <name evidence="3" type="ORF">PVMG_05882</name>
</gene>
<feature type="transmembrane region" description="Helical" evidence="2">
    <location>
        <begin position="270"/>
        <end position="293"/>
    </location>
</feature>
<feature type="transmembrane region" description="Helical" evidence="2">
    <location>
        <begin position="240"/>
        <end position="258"/>
    </location>
</feature>
<reference evidence="3 4" key="1">
    <citation type="submission" date="2011-08" db="EMBL/GenBank/DDBJ databases">
        <title>The Genome Sequence of Plasmodium vivax Mauritania I.</title>
        <authorList>
            <consortium name="The Broad Institute Genome Sequencing Platform"/>
            <consortium name="The Broad Institute Genome Sequencing Center for Infectious Disease"/>
            <person name="Neafsey D."/>
            <person name="Carlton J."/>
            <person name="Barnwell J."/>
            <person name="Collins W."/>
            <person name="Escalante A."/>
            <person name="Mullikin J."/>
            <person name="Saul A."/>
            <person name="Guigo R."/>
            <person name="Camara F."/>
            <person name="Young S.K."/>
            <person name="Zeng Q."/>
            <person name="Gargeya S."/>
            <person name="Fitzgerald M."/>
            <person name="Haas B."/>
            <person name="Abouelleil A."/>
            <person name="Alvarado L."/>
            <person name="Arachchi H.M."/>
            <person name="Berlin A."/>
            <person name="Brown A."/>
            <person name="Chapman S.B."/>
            <person name="Chen Z."/>
            <person name="Dunbar C."/>
            <person name="Freedman E."/>
            <person name="Gearin G."/>
            <person name="Gellesch M."/>
            <person name="Goldberg J."/>
            <person name="Griggs A."/>
            <person name="Gujja S."/>
            <person name="Heiman D."/>
            <person name="Howarth C."/>
            <person name="Larson L."/>
            <person name="Lui A."/>
            <person name="MacDonald P.J.P."/>
            <person name="Montmayeur A."/>
            <person name="Murphy C."/>
            <person name="Neiman D."/>
            <person name="Pearson M."/>
            <person name="Priest M."/>
            <person name="Roberts A."/>
            <person name="Saif S."/>
            <person name="Shea T."/>
            <person name="Shenoy N."/>
            <person name="Sisk P."/>
            <person name="Stolte C."/>
            <person name="Sykes S."/>
            <person name="Wortman J."/>
            <person name="Nusbaum C."/>
            <person name="Birren B."/>
        </authorList>
    </citation>
    <scope>NUCLEOTIDE SEQUENCE [LARGE SCALE GENOMIC DNA]</scope>
    <source>
        <strain evidence="3 4">Mauritania I</strain>
    </source>
</reference>
<feature type="compositionally biased region" description="Basic and acidic residues" evidence="1">
    <location>
        <begin position="141"/>
        <end position="162"/>
    </location>
</feature>
<dbReference type="AlphaFoldDB" id="A0A0J9TJ58"/>
<protein>
    <recommendedName>
        <fullName evidence="5">Pv-fam-d protein</fullName>
    </recommendedName>
</protein>
<feature type="region of interest" description="Disordered" evidence="1">
    <location>
        <begin position="138"/>
        <end position="188"/>
    </location>
</feature>
<keyword evidence="2" id="KW-0812">Transmembrane</keyword>
<dbReference type="Proteomes" id="UP000053776">
    <property type="component" value="Unassembled WGS sequence"/>
</dbReference>
<evidence type="ECO:0008006" key="5">
    <source>
        <dbReference type="Google" id="ProtNLM"/>
    </source>
</evidence>
<evidence type="ECO:0000313" key="4">
    <source>
        <dbReference type="Proteomes" id="UP000053776"/>
    </source>
</evidence>
<sequence length="328" mass="37992">MFTLNKMNITDFYFFGLPSIFDLKRGSFVTNNSKEAYCRKGTIVTLGVRNRRLLTEEADEHFQERNPSLKGKIQNLSKEDVQIFLPPLDELKQEDDSFRKESNPFITGCLFQKQFEVPKEVNNKPTVDTFDSTSTYDDSFDSLKGDHDEGSEKTLDDLKSDGSNETEDEERQKCFDPPEHPSQRKKKPASIMPKFLKKMDDHFEIEMYQFLKGMSNTNPYFMKGQGKLKKLSHSMKRYKLFLPLFAIPLASFVLKMIYRIAKGTLPSSYLLFASYSAIFLSCVAAILALYYLYKIIKIYCIDHAYKKFNNSIIGIQILPPKREDLIIL</sequence>
<proteinExistence type="predicted"/>
<dbReference type="EMBL" id="KQ234994">
    <property type="protein sequence ID" value="KMZ95244.1"/>
    <property type="molecule type" value="Genomic_DNA"/>
</dbReference>
<keyword evidence="2" id="KW-0472">Membrane</keyword>
<accession>A0A0J9TJ58</accession>
<organism evidence="3 4">
    <name type="scientific">Plasmodium vivax Mauritania I</name>
    <dbReference type="NCBI Taxonomy" id="1035515"/>
    <lineage>
        <taxon>Eukaryota</taxon>
        <taxon>Sar</taxon>
        <taxon>Alveolata</taxon>
        <taxon>Apicomplexa</taxon>
        <taxon>Aconoidasida</taxon>
        <taxon>Haemosporida</taxon>
        <taxon>Plasmodiidae</taxon>
        <taxon>Plasmodium</taxon>
        <taxon>Plasmodium (Plasmodium)</taxon>
    </lineage>
</organism>
<evidence type="ECO:0000313" key="3">
    <source>
        <dbReference type="EMBL" id="KMZ95244.1"/>
    </source>
</evidence>
<keyword evidence="2" id="KW-1133">Transmembrane helix</keyword>
<feature type="compositionally biased region" description="Basic and acidic residues" evidence="1">
    <location>
        <begin position="170"/>
        <end position="182"/>
    </location>
</feature>
<evidence type="ECO:0000256" key="1">
    <source>
        <dbReference type="SAM" id="MobiDB-lite"/>
    </source>
</evidence>
<evidence type="ECO:0000256" key="2">
    <source>
        <dbReference type="SAM" id="Phobius"/>
    </source>
</evidence>